<dbReference type="SMART" id="SM00388">
    <property type="entry name" value="HisKA"/>
    <property type="match status" value="1"/>
</dbReference>
<feature type="domain" description="HAMP" evidence="10">
    <location>
        <begin position="175"/>
        <end position="232"/>
    </location>
</feature>
<evidence type="ECO:0000256" key="3">
    <source>
        <dbReference type="ARBA" id="ARBA00012438"/>
    </source>
</evidence>
<name>A0ABQ3AU69_9GAMM</name>
<dbReference type="InterPro" id="IPR036097">
    <property type="entry name" value="HisK_dim/P_sf"/>
</dbReference>
<dbReference type="Gene3D" id="1.10.287.130">
    <property type="match status" value="1"/>
</dbReference>
<dbReference type="PANTHER" id="PTHR42878:SF15">
    <property type="entry name" value="BACTERIOPHYTOCHROME"/>
    <property type="match status" value="1"/>
</dbReference>
<evidence type="ECO:0000256" key="7">
    <source>
        <dbReference type="SAM" id="Coils"/>
    </source>
</evidence>
<dbReference type="EMBL" id="BMYZ01000001">
    <property type="protein sequence ID" value="GGY66494.1"/>
    <property type="molecule type" value="Genomic_DNA"/>
</dbReference>
<keyword evidence="8" id="KW-0812">Transmembrane</keyword>
<evidence type="ECO:0000256" key="8">
    <source>
        <dbReference type="SAM" id="Phobius"/>
    </source>
</evidence>
<keyword evidence="12" id="KW-1185">Reference proteome</keyword>
<evidence type="ECO:0000256" key="1">
    <source>
        <dbReference type="ARBA" id="ARBA00000085"/>
    </source>
</evidence>
<dbReference type="Pfam" id="PF17149">
    <property type="entry name" value="CHASE5"/>
    <property type="match status" value="1"/>
</dbReference>
<evidence type="ECO:0000256" key="6">
    <source>
        <dbReference type="ARBA" id="ARBA00022777"/>
    </source>
</evidence>
<comment type="catalytic activity">
    <reaction evidence="1">
        <text>ATP + protein L-histidine = ADP + protein N-phospho-L-histidine.</text>
        <dbReference type="EC" id="2.7.13.3"/>
    </reaction>
</comment>
<proteinExistence type="predicted"/>
<evidence type="ECO:0000256" key="4">
    <source>
        <dbReference type="ARBA" id="ARBA00022553"/>
    </source>
</evidence>
<dbReference type="PROSITE" id="PS50885">
    <property type="entry name" value="HAMP"/>
    <property type="match status" value="1"/>
</dbReference>
<keyword evidence="6" id="KW-0418">Kinase</keyword>
<keyword evidence="8" id="KW-1133">Transmembrane helix</keyword>
<dbReference type="InterPro" id="IPR005467">
    <property type="entry name" value="His_kinase_dom"/>
</dbReference>
<evidence type="ECO:0000259" key="9">
    <source>
        <dbReference type="PROSITE" id="PS50109"/>
    </source>
</evidence>
<evidence type="ECO:0000313" key="12">
    <source>
        <dbReference type="Proteomes" id="UP000619761"/>
    </source>
</evidence>
<sequence length="504" mass="56618">MPISNNKIKLTENLSMRIMLVTSVYSIVIALLVSAVQIYVMYHQTVNDAKQQFHQIESGYLANLVSGLWVVDNARVDALLNGIANLPHVGSVELKDETNHVITRSNFMTKNAIAKQEYPLIYRDGDFTHNLGTLSVELTNQQIMLELLDKSISIAITTLITILLGAVCVLFIFKQWISRHLETMSQFAEKLDLNNLDMPLELTRNQNGRVDELDMVVNSINQMQATLKEGLEKRRLIELELVKHQEHLEELVKERTVELVEKTRQLELQSHELEAQNRELDAYAHSVAHDLKTPLTTIVGVSGLMQSGKVNLTVEQAKESSGIINRTAKKMNAIIDALLLLASVRRAEEVNTSEINLRDLAEEACQRLEQVALQHSAQITFVGEWQSALGYSQWIEEVWVNYISNAIKYGGTPPNIHIGCTTVDDKTIKCWVRDHGDGISAERQSELFVQFSRLDTRSSDGHGLGLSIVKRIIHRLNGEVGYQEAEGGGGMFWFTLPAVNNAKD</sequence>
<accession>A0ABQ3AU69</accession>
<dbReference type="PANTHER" id="PTHR42878">
    <property type="entry name" value="TWO-COMPONENT HISTIDINE KINASE"/>
    <property type="match status" value="1"/>
</dbReference>
<evidence type="ECO:0000313" key="11">
    <source>
        <dbReference type="EMBL" id="GGY66494.1"/>
    </source>
</evidence>
<protein>
    <recommendedName>
        <fullName evidence="3">histidine kinase</fullName>
        <ecNumber evidence="3">2.7.13.3</ecNumber>
    </recommendedName>
</protein>
<dbReference type="InterPro" id="IPR004358">
    <property type="entry name" value="Sig_transdc_His_kin-like_C"/>
</dbReference>
<dbReference type="Pfam" id="PF02518">
    <property type="entry name" value="HATPase_c"/>
    <property type="match status" value="1"/>
</dbReference>
<evidence type="ECO:0000259" key="10">
    <source>
        <dbReference type="PROSITE" id="PS50885"/>
    </source>
</evidence>
<dbReference type="RefSeq" id="WP_189416225.1">
    <property type="nucleotide sequence ID" value="NZ_BMYZ01000001.1"/>
</dbReference>
<dbReference type="InterPro" id="IPR050351">
    <property type="entry name" value="BphY/WalK/GraS-like"/>
</dbReference>
<keyword evidence="7" id="KW-0175">Coiled coil</keyword>
<dbReference type="SMART" id="SM00304">
    <property type="entry name" value="HAMP"/>
    <property type="match status" value="1"/>
</dbReference>
<keyword evidence="5" id="KW-0808">Transferase</keyword>
<dbReference type="CDD" id="cd00082">
    <property type="entry name" value="HisKA"/>
    <property type="match status" value="1"/>
</dbReference>
<dbReference type="InterPro" id="IPR003660">
    <property type="entry name" value="HAMP_dom"/>
</dbReference>
<dbReference type="PRINTS" id="PR00344">
    <property type="entry name" value="BCTRLSENSOR"/>
</dbReference>
<dbReference type="InterPro" id="IPR033414">
    <property type="entry name" value="Sensor_dom"/>
</dbReference>
<keyword evidence="8" id="KW-0472">Membrane</keyword>
<organism evidence="11 12">
    <name type="scientific">Cellvibrio zantedeschiae</name>
    <dbReference type="NCBI Taxonomy" id="1237077"/>
    <lineage>
        <taxon>Bacteria</taxon>
        <taxon>Pseudomonadati</taxon>
        <taxon>Pseudomonadota</taxon>
        <taxon>Gammaproteobacteria</taxon>
        <taxon>Cellvibrionales</taxon>
        <taxon>Cellvibrionaceae</taxon>
        <taxon>Cellvibrio</taxon>
    </lineage>
</organism>
<dbReference type="InterPro" id="IPR036890">
    <property type="entry name" value="HATPase_C_sf"/>
</dbReference>
<dbReference type="Proteomes" id="UP000619761">
    <property type="component" value="Unassembled WGS sequence"/>
</dbReference>
<dbReference type="InterPro" id="IPR003661">
    <property type="entry name" value="HisK_dim/P_dom"/>
</dbReference>
<comment type="subcellular location">
    <subcellularLocation>
        <location evidence="2">Membrane</location>
    </subcellularLocation>
</comment>
<evidence type="ECO:0000256" key="2">
    <source>
        <dbReference type="ARBA" id="ARBA00004370"/>
    </source>
</evidence>
<feature type="transmembrane region" description="Helical" evidence="8">
    <location>
        <begin position="20"/>
        <end position="42"/>
    </location>
</feature>
<gene>
    <name evidence="11" type="ORF">GCM10011613_08040</name>
</gene>
<dbReference type="Pfam" id="PF00512">
    <property type="entry name" value="HisKA"/>
    <property type="match status" value="1"/>
</dbReference>
<feature type="coiled-coil region" evidence="7">
    <location>
        <begin position="234"/>
        <end position="279"/>
    </location>
</feature>
<feature type="domain" description="Histidine kinase" evidence="9">
    <location>
        <begin position="286"/>
        <end position="500"/>
    </location>
</feature>
<dbReference type="EC" id="2.7.13.3" evidence="3"/>
<dbReference type="PROSITE" id="PS50109">
    <property type="entry name" value="HIS_KIN"/>
    <property type="match status" value="1"/>
</dbReference>
<evidence type="ECO:0000256" key="5">
    <source>
        <dbReference type="ARBA" id="ARBA00022679"/>
    </source>
</evidence>
<comment type="caution">
    <text evidence="11">The sequence shown here is derived from an EMBL/GenBank/DDBJ whole genome shotgun (WGS) entry which is preliminary data.</text>
</comment>
<dbReference type="SUPFAM" id="SSF55874">
    <property type="entry name" value="ATPase domain of HSP90 chaperone/DNA topoisomerase II/histidine kinase"/>
    <property type="match status" value="1"/>
</dbReference>
<feature type="transmembrane region" description="Helical" evidence="8">
    <location>
        <begin position="152"/>
        <end position="173"/>
    </location>
</feature>
<dbReference type="SUPFAM" id="SSF47384">
    <property type="entry name" value="Homodimeric domain of signal transducing histidine kinase"/>
    <property type="match status" value="1"/>
</dbReference>
<reference evidence="12" key="1">
    <citation type="journal article" date="2019" name="Int. J. Syst. Evol. Microbiol.">
        <title>The Global Catalogue of Microorganisms (GCM) 10K type strain sequencing project: providing services to taxonomists for standard genome sequencing and annotation.</title>
        <authorList>
            <consortium name="The Broad Institute Genomics Platform"/>
            <consortium name="The Broad Institute Genome Sequencing Center for Infectious Disease"/>
            <person name="Wu L."/>
            <person name="Ma J."/>
        </authorList>
    </citation>
    <scope>NUCLEOTIDE SEQUENCE [LARGE SCALE GENOMIC DNA]</scope>
    <source>
        <strain evidence="12">KCTC 32239</strain>
    </source>
</reference>
<keyword evidence="4" id="KW-0597">Phosphoprotein</keyword>
<dbReference type="Gene3D" id="3.30.565.10">
    <property type="entry name" value="Histidine kinase-like ATPase, C-terminal domain"/>
    <property type="match status" value="1"/>
</dbReference>
<dbReference type="Gene3D" id="6.10.340.10">
    <property type="match status" value="1"/>
</dbReference>
<dbReference type="SMART" id="SM00387">
    <property type="entry name" value="HATPase_c"/>
    <property type="match status" value="1"/>
</dbReference>
<dbReference type="InterPro" id="IPR003594">
    <property type="entry name" value="HATPase_dom"/>
</dbReference>